<feature type="transmembrane region" description="Helical" evidence="9">
    <location>
        <begin position="44"/>
        <end position="65"/>
    </location>
</feature>
<dbReference type="EMBL" id="JBHTON010000033">
    <property type="protein sequence ID" value="MFD1485565.1"/>
    <property type="molecule type" value="Genomic_DNA"/>
</dbReference>
<evidence type="ECO:0000256" key="1">
    <source>
        <dbReference type="ARBA" id="ARBA00006430"/>
    </source>
</evidence>
<keyword evidence="5 9" id="KW-0812">Transmembrane</keyword>
<feature type="transmembrane region" description="Helical" evidence="9">
    <location>
        <begin position="197"/>
        <end position="218"/>
    </location>
</feature>
<evidence type="ECO:0000256" key="4">
    <source>
        <dbReference type="ARBA" id="ARBA00022597"/>
    </source>
</evidence>
<comment type="similarity">
    <text evidence="1">Belongs to the KdgT transporter family.</text>
</comment>
<feature type="transmembrane region" description="Helical" evidence="9">
    <location>
        <begin position="224"/>
        <end position="243"/>
    </location>
</feature>
<proteinExistence type="inferred from homology"/>
<dbReference type="Pfam" id="PF03812">
    <property type="entry name" value="KdgT"/>
    <property type="match status" value="1"/>
</dbReference>
<evidence type="ECO:0000256" key="7">
    <source>
        <dbReference type="ARBA" id="ARBA00022989"/>
    </source>
</evidence>
<name>A0ABW4EAW8_9LACO</name>
<feature type="transmembrane region" description="Helical" evidence="9">
    <location>
        <begin position="255"/>
        <end position="274"/>
    </location>
</feature>
<reference evidence="11" key="1">
    <citation type="journal article" date="2019" name="Int. J. Syst. Evol. Microbiol.">
        <title>The Global Catalogue of Microorganisms (GCM) 10K type strain sequencing project: providing services to taxonomists for standard genome sequencing and annotation.</title>
        <authorList>
            <consortium name="The Broad Institute Genomics Platform"/>
            <consortium name="The Broad Institute Genome Sequencing Center for Infectious Disease"/>
            <person name="Wu L."/>
            <person name="Ma J."/>
        </authorList>
    </citation>
    <scope>NUCLEOTIDE SEQUENCE [LARGE SCALE GENOMIC DNA]</scope>
    <source>
        <strain evidence="11">CCM 8903</strain>
    </source>
</reference>
<evidence type="ECO:0000256" key="8">
    <source>
        <dbReference type="ARBA" id="ARBA00023136"/>
    </source>
</evidence>
<protein>
    <submittedName>
        <fullName evidence="10">2-keto-3-deoxygluconate permease</fullName>
    </submittedName>
</protein>
<keyword evidence="8 9" id="KW-0472">Membrane</keyword>
<evidence type="ECO:0000256" key="2">
    <source>
        <dbReference type="ARBA" id="ARBA00022448"/>
    </source>
</evidence>
<evidence type="ECO:0000256" key="6">
    <source>
        <dbReference type="ARBA" id="ARBA00022847"/>
    </source>
</evidence>
<dbReference type="InterPro" id="IPR004684">
    <property type="entry name" value="2keto-3dGluconate_permease"/>
</dbReference>
<feature type="transmembrane region" description="Helical" evidence="9">
    <location>
        <begin position="164"/>
        <end position="185"/>
    </location>
</feature>
<sequence length="336" mass="34451">MKILKTVQKIPGGLMVVPLLLGALINTLFGGMLWNSFQGTFTDYLWQSGAMPILAVFIFCNSTTIDFKKAGITVYKGVVITVVKVGLGVLIGILCNKLFGIKGFMGISTLAIVAALATANGGLYAALAGEYGDASDVGAVSILSICNGPFFTMIALGAAGVANIPIAILIGCIAPVVIGCILGNLDPDIRKFCEPGASMLIPFFAFPLGAGLNILDLLKAGGPGLLLGVACTAITGLAGYFVYKLLHMDHPEVGSAIGTTAGNAAATPAAVVAVDSSLKAYQGSATAQITAAIIVTAILCPMLISYLHKHEVKKRAVKADVMPQQTIDASSPHPGS</sequence>
<keyword evidence="3" id="KW-1003">Cell membrane</keyword>
<evidence type="ECO:0000313" key="10">
    <source>
        <dbReference type="EMBL" id="MFD1485565.1"/>
    </source>
</evidence>
<evidence type="ECO:0000256" key="5">
    <source>
        <dbReference type="ARBA" id="ARBA00022692"/>
    </source>
</evidence>
<dbReference type="Proteomes" id="UP001597252">
    <property type="component" value="Unassembled WGS sequence"/>
</dbReference>
<comment type="caution">
    <text evidence="10">The sequence shown here is derived from an EMBL/GenBank/DDBJ whole genome shotgun (WGS) entry which is preliminary data.</text>
</comment>
<evidence type="ECO:0000313" key="11">
    <source>
        <dbReference type="Proteomes" id="UP001597252"/>
    </source>
</evidence>
<keyword evidence="7 9" id="KW-1133">Transmembrane helix</keyword>
<keyword evidence="4" id="KW-0762">Sugar transport</keyword>
<evidence type="ECO:0000256" key="3">
    <source>
        <dbReference type="ARBA" id="ARBA00022475"/>
    </source>
</evidence>
<feature type="transmembrane region" description="Helical" evidence="9">
    <location>
        <begin position="286"/>
        <end position="307"/>
    </location>
</feature>
<feature type="transmembrane region" description="Helical" evidence="9">
    <location>
        <begin position="77"/>
        <end position="99"/>
    </location>
</feature>
<feature type="transmembrane region" description="Helical" evidence="9">
    <location>
        <begin position="105"/>
        <end position="127"/>
    </location>
</feature>
<keyword evidence="6" id="KW-0769">Symport</keyword>
<feature type="transmembrane region" description="Helical" evidence="9">
    <location>
        <begin position="12"/>
        <end position="32"/>
    </location>
</feature>
<evidence type="ECO:0000256" key="9">
    <source>
        <dbReference type="SAM" id="Phobius"/>
    </source>
</evidence>
<dbReference type="RefSeq" id="WP_125754026.1">
    <property type="nucleotide sequence ID" value="NZ_JBHTON010000033.1"/>
</dbReference>
<keyword evidence="11" id="KW-1185">Reference proteome</keyword>
<feature type="transmembrane region" description="Helical" evidence="9">
    <location>
        <begin position="139"/>
        <end position="158"/>
    </location>
</feature>
<organism evidence="10 11">
    <name type="scientific">Lacticaseibacillus baoqingensis</name>
    <dbReference type="NCBI Taxonomy" id="2486013"/>
    <lineage>
        <taxon>Bacteria</taxon>
        <taxon>Bacillati</taxon>
        <taxon>Bacillota</taxon>
        <taxon>Bacilli</taxon>
        <taxon>Lactobacillales</taxon>
        <taxon>Lactobacillaceae</taxon>
        <taxon>Lacticaseibacillus</taxon>
    </lineage>
</organism>
<keyword evidence="2" id="KW-0813">Transport</keyword>
<accession>A0ABW4EAW8</accession>
<gene>
    <name evidence="10" type="ORF">ACFQ5J_10025</name>
</gene>